<organism evidence="1 2">
    <name type="scientific">Anaerobacillus arseniciselenatis</name>
    <dbReference type="NCBI Taxonomy" id="85682"/>
    <lineage>
        <taxon>Bacteria</taxon>
        <taxon>Bacillati</taxon>
        <taxon>Bacillota</taxon>
        <taxon>Bacilli</taxon>
        <taxon>Bacillales</taxon>
        <taxon>Bacillaceae</taxon>
        <taxon>Anaerobacillus</taxon>
    </lineage>
</organism>
<dbReference type="EMBL" id="MLQQ01000044">
    <property type="protein sequence ID" value="OIJ09462.1"/>
    <property type="molecule type" value="Genomic_DNA"/>
</dbReference>
<keyword evidence="2" id="KW-1185">Reference proteome</keyword>
<evidence type="ECO:0000313" key="1">
    <source>
        <dbReference type="EMBL" id="OIJ09462.1"/>
    </source>
</evidence>
<gene>
    <name evidence="1" type="ORF">BKP35_16540</name>
</gene>
<dbReference type="RefSeq" id="WP_071314487.1">
    <property type="nucleotide sequence ID" value="NZ_MLQQ01000044.1"/>
</dbReference>
<protein>
    <recommendedName>
        <fullName evidence="3">CHASE domain-containing protein</fullName>
    </recommendedName>
</protein>
<proteinExistence type="predicted"/>
<name>A0A1S2LAF4_9BACI</name>
<accession>A0A1S2LAF4</accession>
<reference evidence="1 2" key="1">
    <citation type="submission" date="2016-10" db="EMBL/GenBank/DDBJ databases">
        <title>Draft genome sequences of four alkaliphilic bacteria belonging to the Anaerobacillus genus.</title>
        <authorList>
            <person name="Bassil N.M."/>
            <person name="Lloyd J.R."/>
        </authorList>
    </citation>
    <scope>NUCLEOTIDE SEQUENCE [LARGE SCALE GENOMIC DNA]</scope>
    <source>
        <strain evidence="1 2">DSM 15340</strain>
    </source>
</reference>
<dbReference type="OrthoDB" id="2937855at2"/>
<sequence length="169" mass="19580">MGKLMLVFMIFASSMVYFRLEFDQYLQKRAYNHLSYALDHAVHDAALFVDEELASEGYIVFSDTESNEAFKSTLSKNLPVDEELIPLHGYYFTDPISLIERVSIDHSFIDPISGNPIEFPYIYTHQRPINGKTFEKVIFGPSLLYIVETKVYNSQNIQQFPKVQEYKDG</sequence>
<comment type="caution">
    <text evidence="1">The sequence shown here is derived from an EMBL/GenBank/DDBJ whole genome shotgun (WGS) entry which is preliminary data.</text>
</comment>
<dbReference type="Proteomes" id="UP000180098">
    <property type="component" value="Unassembled WGS sequence"/>
</dbReference>
<evidence type="ECO:0000313" key="2">
    <source>
        <dbReference type="Proteomes" id="UP000180098"/>
    </source>
</evidence>
<evidence type="ECO:0008006" key="3">
    <source>
        <dbReference type="Google" id="ProtNLM"/>
    </source>
</evidence>
<dbReference type="AlphaFoldDB" id="A0A1S2LAF4"/>